<organism evidence="2 3">
    <name type="scientific">Saccharothrix yanglingensis</name>
    <dbReference type="NCBI Taxonomy" id="659496"/>
    <lineage>
        <taxon>Bacteria</taxon>
        <taxon>Bacillati</taxon>
        <taxon>Actinomycetota</taxon>
        <taxon>Actinomycetes</taxon>
        <taxon>Pseudonocardiales</taxon>
        <taxon>Pseudonocardiaceae</taxon>
        <taxon>Saccharothrix</taxon>
    </lineage>
</organism>
<feature type="transmembrane region" description="Helical" evidence="1">
    <location>
        <begin position="78"/>
        <end position="94"/>
    </location>
</feature>
<gene>
    <name evidence="2" type="ORF">CKY47_24120</name>
</gene>
<feature type="transmembrane region" description="Helical" evidence="1">
    <location>
        <begin position="106"/>
        <end position="135"/>
    </location>
</feature>
<sequence length="199" mass="19586">MTDLSGSGATAPTLLCFGVVSLVPAWTGHWPVALALGVLATTWRPDLVGAAVSAVLAATALTAAVLPTDLPPLSDGPAALVLGLVLLSVAAVLWRRHDLGVAALPVAVAGTTALAQALPSATPFILVAVVLLGLAAESGDNLLASAATAYAVTACASVALLLPAAVPAAAAFLGAAGAAWRHVASRHEHPRHPGAHPRG</sequence>
<dbReference type="EMBL" id="NSDM01000011">
    <property type="protein sequence ID" value="MDQ2587014.1"/>
    <property type="molecule type" value="Genomic_DNA"/>
</dbReference>
<evidence type="ECO:0000313" key="3">
    <source>
        <dbReference type="Proteomes" id="UP001225605"/>
    </source>
</evidence>
<keyword evidence="1" id="KW-0472">Membrane</keyword>
<name>A0ABU0X8S2_9PSEU</name>
<evidence type="ECO:0000313" key="2">
    <source>
        <dbReference type="EMBL" id="MDQ2587014.1"/>
    </source>
</evidence>
<protein>
    <submittedName>
        <fullName evidence="2">Uncharacterized protein</fullName>
    </submittedName>
</protein>
<feature type="transmembrane region" description="Helical" evidence="1">
    <location>
        <begin position="47"/>
        <end position="66"/>
    </location>
</feature>
<comment type="caution">
    <text evidence="2">The sequence shown here is derived from an EMBL/GenBank/DDBJ whole genome shotgun (WGS) entry which is preliminary data.</text>
</comment>
<evidence type="ECO:0000256" key="1">
    <source>
        <dbReference type="SAM" id="Phobius"/>
    </source>
</evidence>
<feature type="transmembrane region" description="Helical" evidence="1">
    <location>
        <begin position="147"/>
        <end position="180"/>
    </location>
</feature>
<keyword evidence="3" id="KW-1185">Reference proteome</keyword>
<proteinExistence type="predicted"/>
<keyword evidence="1" id="KW-1133">Transmembrane helix</keyword>
<dbReference type="RefSeq" id="WP_306748416.1">
    <property type="nucleotide sequence ID" value="NZ_NSDM01000011.1"/>
</dbReference>
<feature type="transmembrane region" description="Helical" evidence="1">
    <location>
        <begin position="12"/>
        <end position="40"/>
    </location>
</feature>
<keyword evidence="1" id="KW-0812">Transmembrane</keyword>
<accession>A0ABU0X8S2</accession>
<dbReference type="Proteomes" id="UP001225605">
    <property type="component" value="Unassembled WGS sequence"/>
</dbReference>
<reference evidence="2 3" key="1">
    <citation type="submission" date="2017-06" db="EMBL/GenBank/DDBJ databases">
        <title>Cultured bacterium strain Saccharothrix yanglingensis Hhs.015.</title>
        <authorList>
            <person name="Xia Y."/>
        </authorList>
    </citation>
    <scope>NUCLEOTIDE SEQUENCE [LARGE SCALE GENOMIC DNA]</scope>
    <source>
        <strain evidence="2 3">Hhs.015</strain>
    </source>
</reference>